<dbReference type="AlphaFoldDB" id="A0A1X7S023"/>
<evidence type="ECO:0000313" key="3">
    <source>
        <dbReference type="Proteomes" id="UP000215127"/>
    </source>
</evidence>
<protein>
    <submittedName>
        <fullName evidence="2">Uncharacterized protein</fullName>
    </submittedName>
</protein>
<organism evidence="2 3">
    <name type="scientific">Zymoseptoria tritici (strain ST99CH_3D7)</name>
    <dbReference type="NCBI Taxonomy" id="1276538"/>
    <lineage>
        <taxon>Eukaryota</taxon>
        <taxon>Fungi</taxon>
        <taxon>Dikarya</taxon>
        <taxon>Ascomycota</taxon>
        <taxon>Pezizomycotina</taxon>
        <taxon>Dothideomycetes</taxon>
        <taxon>Dothideomycetidae</taxon>
        <taxon>Mycosphaerellales</taxon>
        <taxon>Mycosphaerellaceae</taxon>
        <taxon>Zymoseptoria</taxon>
    </lineage>
</organism>
<feature type="region of interest" description="Disordered" evidence="1">
    <location>
        <begin position="254"/>
        <end position="305"/>
    </location>
</feature>
<accession>A0A1X7S023</accession>
<dbReference type="EMBL" id="LT853698">
    <property type="protein sequence ID" value="SMQ52791.1"/>
    <property type="molecule type" value="Genomic_DNA"/>
</dbReference>
<feature type="compositionally biased region" description="Low complexity" evidence="1">
    <location>
        <begin position="275"/>
        <end position="288"/>
    </location>
</feature>
<keyword evidence="3" id="KW-1185">Reference proteome</keyword>
<evidence type="ECO:0000256" key="1">
    <source>
        <dbReference type="SAM" id="MobiDB-lite"/>
    </source>
</evidence>
<feature type="compositionally biased region" description="Polar residues" evidence="1">
    <location>
        <begin position="175"/>
        <end position="205"/>
    </location>
</feature>
<name>A0A1X7S023_ZYMT9</name>
<proteinExistence type="predicted"/>
<reference evidence="2 3" key="1">
    <citation type="submission" date="2016-06" db="EMBL/GenBank/DDBJ databases">
        <authorList>
            <person name="Kjaerup R.B."/>
            <person name="Dalgaard T.S."/>
            <person name="Juul-Madsen H.R."/>
        </authorList>
    </citation>
    <scope>NUCLEOTIDE SEQUENCE [LARGE SCALE GENOMIC DNA]</scope>
</reference>
<evidence type="ECO:0000313" key="2">
    <source>
        <dbReference type="EMBL" id="SMQ52791.1"/>
    </source>
</evidence>
<sequence>MSASTPQTHNRADRPIIKRGAWTIEERACLHLACTEYNLRDDELVAILHAANPQFKQQGRNYNFMHFRDEWKHRFKDGRPKMWKMIDKKSYDPEEYTEFEVQRAKIVAAASVLGVVLRASTAKNARKLHSPVQSPAALAPTTLAVPAIETAKRYPSVAEKQAPASSDSDMRRFQPHTQQSAPNFPTNVLSSINSSTRPTGESFATSAPPLRLQPILQISGVAKRKANSPPMNHPPTRPQAMNVNNNMTMALPTSQASSFATQKGRPSAAPIPVISNSQSTSASASHPHPMAPPLAPSQSFPTPQPPHLYLQTLPLRTLNMLHFMSLDLFPEMPPGLRVASHPSDRFRDDSPIYNHGGQVLRIFFPSTQLEEDVMVCDTTVCTQCNPAADAEGMGRNLPFVHFERDCRMEGWEMEMFQPRLEQRVYEFEPLHRGGLAEVGFVGEGNVWVKVRASCCEVGGCAGCQGVPVVRGQVCEEGG</sequence>
<gene>
    <name evidence="2" type="ORF">ZT3D7_G7944</name>
</gene>
<dbReference type="Proteomes" id="UP000215127">
    <property type="component" value="Chromosome 7"/>
</dbReference>
<feature type="region of interest" description="Disordered" evidence="1">
    <location>
        <begin position="154"/>
        <end position="211"/>
    </location>
</feature>